<keyword evidence="16" id="KW-1185">Reference proteome</keyword>
<evidence type="ECO:0000256" key="11">
    <source>
        <dbReference type="ARBA" id="ARBA00023027"/>
    </source>
</evidence>
<evidence type="ECO:0000313" key="16">
    <source>
        <dbReference type="Proteomes" id="UP001335325"/>
    </source>
</evidence>
<evidence type="ECO:0000259" key="14">
    <source>
        <dbReference type="Pfam" id="PF07992"/>
    </source>
</evidence>
<reference evidence="15 16" key="1">
    <citation type="submission" date="2022-10" db="EMBL/GenBank/DDBJ databases">
        <title>The complete genomes of actinobacterial strains from the NBC collection.</title>
        <authorList>
            <person name="Joergensen T.S."/>
            <person name="Alvarez Arevalo M."/>
            <person name="Sterndorff E.B."/>
            <person name="Faurdal D."/>
            <person name="Vuksanovic O."/>
            <person name="Mourched A.-S."/>
            <person name="Charusanti P."/>
            <person name="Shaw S."/>
            <person name="Blin K."/>
            <person name="Weber T."/>
        </authorList>
    </citation>
    <scope>NUCLEOTIDE SEQUENCE [LARGE SCALE GENOMIC DNA]</scope>
    <source>
        <strain evidence="15 16">NBC 01753</strain>
    </source>
</reference>
<dbReference type="InterPro" id="IPR023753">
    <property type="entry name" value="FAD/NAD-binding_dom"/>
</dbReference>
<proteinExistence type="inferred from homology"/>
<evidence type="ECO:0000256" key="12">
    <source>
        <dbReference type="ARBA" id="ARBA00031183"/>
    </source>
</evidence>
<gene>
    <name evidence="15" type="ORF">OIE73_16305</name>
</gene>
<evidence type="ECO:0000256" key="2">
    <source>
        <dbReference type="ARBA" id="ARBA00002842"/>
    </source>
</evidence>
<dbReference type="RefSeq" id="WP_326753241.1">
    <property type="nucleotide sequence ID" value="NZ_CP109134.1"/>
</dbReference>
<keyword evidence="6" id="KW-0963">Cytoplasm</keyword>
<dbReference type="PRINTS" id="PR00368">
    <property type="entry name" value="FADPNR"/>
</dbReference>
<evidence type="ECO:0000256" key="1">
    <source>
        <dbReference type="ARBA" id="ARBA00001974"/>
    </source>
</evidence>
<dbReference type="EC" id="1.6.1.1" evidence="5"/>
<evidence type="ECO:0000256" key="8">
    <source>
        <dbReference type="ARBA" id="ARBA00022827"/>
    </source>
</evidence>
<dbReference type="Gene3D" id="3.30.390.30">
    <property type="match status" value="1"/>
</dbReference>
<keyword evidence="9" id="KW-0521">NADP</keyword>
<name>A0ABZ1GPC7_9ACTN</name>
<keyword evidence="11" id="KW-0520">NAD</keyword>
<dbReference type="Proteomes" id="UP001335325">
    <property type="component" value="Chromosome"/>
</dbReference>
<dbReference type="Gene3D" id="3.50.50.60">
    <property type="entry name" value="FAD/NAD(P)-binding domain"/>
    <property type="match status" value="2"/>
</dbReference>
<dbReference type="SUPFAM" id="SSF51905">
    <property type="entry name" value="FAD/NAD(P)-binding domain"/>
    <property type="match status" value="1"/>
</dbReference>
<feature type="domain" description="Pyridine nucleotide-disulphide oxidoreductase dimerisation" evidence="13">
    <location>
        <begin position="345"/>
        <end position="448"/>
    </location>
</feature>
<dbReference type="PIRSF" id="PIRSF000350">
    <property type="entry name" value="Mercury_reductase_MerA"/>
    <property type="match status" value="1"/>
</dbReference>
<evidence type="ECO:0000256" key="4">
    <source>
        <dbReference type="ARBA" id="ARBA00007532"/>
    </source>
</evidence>
<dbReference type="PRINTS" id="PR00411">
    <property type="entry name" value="PNDRDTASEI"/>
</dbReference>
<dbReference type="InterPro" id="IPR050151">
    <property type="entry name" value="Class-I_Pyr_Nuc-Dis_Oxidored"/>
</dbReference>
<evidence type="ECO:0000256" key="5">
    <source>
        <dbReference type="ARBA" id="ARBA00012772"/>
    </source>
</evidence>
<dbReference type="PANTHER" id="PTHR22912">
    <property type="entry name" value="DISULFIDE OXIDOREDUCTASE"/>
    <property type="match status" value="1"/>
</dbReference>
<evidence type="ECO:0000256" key="6">
    <source>
        <dbReference type="ARBA" id="ARBA00022490"/>
    </source>
</evidence>
<keyword evidence="10" id="KW-0560">Oxidoreductase</keyword>
<sequence>MDDSYDLVVIGAGPAGEVAAELAAVFGRKVLIVERNTPGGVVTTTGGAPTKALREAALYLTGYRQEEVYGVRAAAPLEAVMPTLRARIEHVRDVLQEAVAHRLVVRGIAYLQGTARLDADRTVHITSPDGLAREVTAHAVLIATGSRPMHYPGIPFDDPDVYDSDTIYSLRTVPKHIVIVGGGPIGVEFATVFTALGIPATLISNSDRLLPNIDGELAGLVADEFRRRGVQVVLGAGADTVSRIDGRLTVRLSTGTVLTGDAVLFAAGRAPNTEGLGLEPAGVHLDAHGRIIVDRYYRTTAPGIYAAGDVVKPGLASNAMQQGRAAAAHACGLVFGVEIDQTASSAVYGLPEVAGVGATEEQIQAAGIPYAVGRCDLAVTPRGAIAGHGGLLKLIFRADDRKLLGVHCFGDIASEVVGLGHVVLQLGGRVELFLTLALNTPTYNYAYHDATVDGLTRLTKLMGIADSGGTGDAAQ</sequence>
<dbReference type="InterPro" id="IPR016156">
    <property type="entry name" value="FAD/NAD-linked_Rdtase_dimer_sf"/>
</dbReference>
<evidence type="ECO:0000313" key="15">
    <source>
        <dbReference type="EMBL" id="WSD07172.1"/>
    </source>
</evidence>
<feature type="domain" description="FAD/NAD(P)-binding" evidence="14">
    <location>
        <begin position="5"/>
        <end position="323"/>
    </location>
</feature>
<evidence type="ECO:0000256" key="10">
    <source>
        <dbReference type="ARBA" id="ARBA00023002"/>
    </source>
</evidence>
<comment type="subcellular location">
    <subcellularLocation>
        <location evidence="3">Cytoplasm</location>
    </subcellularLocation>
</comment>
<dbReference type="GeneID" id="91544163"/>
<dbReference type="PANTHER" id="PTHR22912:SF93">
    <property type="entry name" value="SOLUBLE PYRIDINE NUCLEOTIDE TRANSHYDROGENASE"/>
    <property type="match status" value="1"/>
</dbReference>
<dbReference type="InterPro" id="IPR036188">
    <property type="entry name" value="FAD/NAD-bd_sf"/>
</dbReference>
<organism evidence="15 16">
    <name type="scientific">Streptomyces hirsutus</name>
    <dbReference type="NCBI Taxonomy" id="35620"/>
    <lineage>
        <taxon>Bacteria</taxon>
        <taxon>Bacillati</taxon>
        <taxon>Actinomycetota</taxon>
        <taxon>Actinomycetes</taxon>
        <taxon>Kitasatosporales</taxon>
        <taxon>Streptomycetaceae</taxon>
        <taxon>Streptomyces</taxon>
    </lineage>
</organism>
<evidence type="ECO:0000256" key="3">
    <source>
        <dbReference type="ARBA" id="ARBA00004496"/>
    </source>
</evidence>
<evidence type="ECO:0000259" key="13">
    <source>
        <dbReference type="Pfam" id="PF02852"/>
    </source>
</evidence>
<keyword evidence="7" id="KW-0285">Flavoprotein</keyword>
<comment type="similarity">
    <text evidence="4">Belongs to the class-I pyridine nucleotide-disulfide oxidoreductase family.</text>
</comment>
<comment type="function">
    <text evidence="2">Conversion of NADPH, generated by peripheral catabolic pathways, to NADH, which can enter the respiratory chain for energy generation.</text>
</comment>
<keyword evidence="8" id="KW-0274">FAD</keyword>
<protein>
    <recommendedName>
        <fullName evidence="5">NAD(P)(+) transhydrogenase (Si-specific)</fullName>
        <ecNumber evidence="5">1.6.1.1</ecNumber>
    </recommendedName>
    <alternativeName>
        <fullName evidence="12">NAD(P)(+) transhydrogenase [B-specific]</fullName>
    </alternativeName>
</protein>
<evidence type="ECO:0000256" key="7">
    <source>
        <dbReference type="ARBA" id="ARBA00022630"/>
    </source>
</evidence>
<dbReference type="EMBL" id="CP109134">
    <property type="protein sequence ID" value="WSD07172.1"/>
    <property type="molecule type" value="Genomic_DNA"/>
</dbReference>
<dbReference type="InterPro" id="IPR004099">
    <property type="entry name" value="Pyr_nucl-diS_OxRdtase_dimer"/>
</dbReference>
<comment type="cofactor">
    <cofactor evidence="1">
        <name>FAD</name>
        <dbReference type="ChEBI" id="CHEBI:57692"/>
    </cofactor>
</comment>
<dbReference type="InterPro" id="IPR001100">
    <property type="entry name" value="Pyr_nuc-diS_OxRdtase"/>
</dbReference>
<dbReference type="Pfam" id="PF07992">
    <property type="entry name" value="Pyr_redox_2"/>
    <property type="match status" value="1"/>
</dbReference>
<evidence type="ECO:0000256" key="9">
    <source>
        <dbReference type="ARBA" id="ARBA00022857"/>
    </source>
</evidence>
<accession>A0ABZ1GPC7</accession>
<dbReference type="Pfam" id="PF02852">
    <property type="entry name" value="Pyr_redox_dim"/>
    <property type="match status" value="1"/>
</dbReference>
<dbReference type="SUPFAM" id="SSF55424">
    <property type="entry name" value="FAD/NAD-linked reductases, dimerisation (C-terminal) domain"/>
    <property type="match status" value="1"/>
</dbReference>